<dbReference type="EMBL" id="GBXM01069399">
    <property type="protein sequence ID" value="JAH39178.1"/>
    <property type="molecule type" value="Transcribed_RNA"/>
</dbReference>
<evidence type="ECO:0000313" key="1">
    <source>
        <dbReference type="EMBL" id="JAH39178.1"/>
    </source>
</evidence>
<name>A0A0E9SF78_ANGAN</name>
<proteinExistence type="predicted"/>
<organism evidence="1">
    <name type="scientific">Anguilla anguilla</name>
    <name type="common">European freshwater eel</name>
    <name type="synonym">Muraena anguilla</name>
    <dbReference type="NCBI Taxonomy" id="7936"/>
    <lineage>
        <taxon>Eukaryota</taxon>
        <taxon>Metazoa</taxon>
        <taxon>Chordata</taxon>
        <taxon>Craniata</taxon>
        <taxon>Vertebrata</taxon>
        <taxon>Euteleostomi</taxon>
        <taxon>Actinopterygii</taxon>
        <taxon>Neopterygii</taxon>
        <taxon>Teleostei</taxon>
        <taxon>Anguilliformes</taxon>
        <taxon>Anguillidae</taxon>
        <taxon>Anguilla</taxon>
    </lineage>
</organism>
<dbReference type="AlphaFoldDB" id="A0A0E9SF78"/>
<accession>A0A0E9SF78</accession>
<sequence>MVTRQREELTRKSEEGILESSIHKQKSHLEKNSNRILRTAYMVVKKKAISLIA</sequence>
<protein>
    <submittedName>
        <fullName evidence="1">Uncharacterized protein</fullName>
    </submittedName>
</protein>
<reference evidence="1" key="1">
    <citation type="submission" date="2014-11" db="EMBL/GenBank/DDBJ databases">
        <authorList>
            <person name="Amaro Gonzalez C."/>
        </authorList>
    </citation>
    <scope>NUCLEOTIDE SEQUENCE</scope>
</reference>
<reference evidence="1" key="2">
    <citation type="journal article" date="2015" name="Fish Shellfish Immunol.">
        <title>Early steps in the European eel (Anguilla anguilla)-Vibrio vulnificus interaction in the gills: Role of the RtxA13 toxin.</title>
        <authorList>
            <person name="Callol A."/>
            <person name="Pajuelo D."/>
            <person name="Ebbesson L."/>
            <person name="Teles M."/>
            <person name="MacKenzie S."/>
            <person name="Amaro C."/>
        </authorList>
    </citation>
    <scope>NUCLEOTIDE SEQUENCE</scope>
</reference>